<proteinExistence type="predicted"/>
<sequence>MSPPTALEISELLQIEGVVCSVKQPIQRDKNNIFISSKLGVMEQVFICRTVIDRLLGEASCKTDTQAETDELLLWIHGVGIGAIDRAIEVVHNLSTKFFPEQLKVFLFTENLELSEELIRVNKEGEVVERENRITKPVIHIRILVLSPSPPACRGSELTVPLNNCTVFHFA</sequence>
<dbReference type="EMBL" id="GEEE01007911">
    <property type="protein sequence ID" value="JAP55314.1"/>
    <property type="molecule type" value="Transcribed_RNA"/>
</dbReference>
<reference evidence="1" key="1">
    <citation type="submission" date="2016-01" db="EMBL/GenBank/DDBJ databases">
        <title>Reference transcriptome for the parasite Schistocephalus solidus: insights into the molecular evolution of parasitism.</title>
        <authorList>
            <person name="Hebert F.O."/>
            <person name="Grambauer S."/>
            <person name="Barber I."/>
            <person name="Landry C.R."/>
            <person name="Aubin-Horth N."/>
        </authorList>
    </citation>
    <scope>NUCLEOTIDE SEQUENCE</scope>
</reference>
<evidence type="ECO:0000313" key="1">
    <source>
        <dbReference type="EMBL" id="JAP39428.1"/>
    </source>
</evidence>
<organism evidence="1">
    <name type="scientific">Schistocephalus solidus</name>
    <name type="common">Tapeworm</name>
    <dbReference type="NCBI Taxonomy" id="70667"/>
    <lineage>
        <taxon>Eukaryota</taxon>
        <taxon>Metazoa</taxon>
        <taxon>Spiralia</taxon>
        <taxon>Lophotrochozoa</taxon>
        <taxon>Platyhelminthes</taxon>
        <taxon>Cestoda</taxon>
        <taxon>Eucestoda</taxon>
        <taxon>Diphyllobothriidea</taxon>
        <taxon>Diphyllobothriidae</taxon>
        <taxon>Schistocephalus</taxon>
    </lineage>
</organism>
<dbReference type="AlphaFoldDB" id="A0A0X3NID6"/>
<accession>A0A0X3NID6</accession>
<protein>
    <submittedName>
        <fullName evidence="1">Uncharacterized protein</fullName>
    </submittedName>
</protein>
<name>A0A0X3NID6_SCHSO</name>
<gene>
    <name evidence="1" type="ORF">TR96065</name>
</gene>
<dbReference type="EMBL" id="GEEE01023797">
    <property type="protein sequence ID" value="JAP39428.1"/>
    <property type="molecule type" value="Transcribed_RNA"/>
</dbReference>